<dbReference type="Proteomes" id="UP000515873">
    <property type="component" value="Chromosome"/>
</dbReference>
<dbReference type="KEGG" id="dtl:H8F01_07840"/>
<dbReference type="InterPro" id="IPR018247">
    <property type="entry name" value="EF_Hand_1_Ca_BS"/>
</dbReference>
<organism evidence="3 4">
    <name type="scientific">Dyella telluris</name>
    <dbReference type="NCBI Taxonomy" id="2763498"/>
    <lineage>
        <taxon>Bacteria</taxon>
        <taxon>Pseudomonadati</taxon>
        <taxon>Pseudomonadota</taxon>
        <taxon>Gammaproteobacteria</taxon>
        <taxon>Lysobacterales</taxon>
        <taxon>Rhodanobacteraceae</taxon>
        <taxon>Dyella</taxon>
    </lineage>
</organism>
<dbReference type="PROSITE" id="PS50222">
    <property type="entry name" value="EF_HAND_2"/>
    <property type="match status" value="1"/>
</dbReference>
<feature type="domain" description="EF-hand" evidence="2">
    <location>
        <begin position="23"/>
        <end position="58"/>
    </location>
</feature>
<dbReference type="PROSITE" id="PS00018">
    <property type="entry name" value="EF_HAND_1"/>
    <property type="match status" value="2"/>
</dbReference>
<feature type="chain" id="PRO_5028956799" evidence="1">
    <location>
        <begin position="25"/>
        <end position="115"/>
    </location>
</feature>
<protein>
    <submittedName>
        <fullName evidence="3">EF-hand domain-containing protein</fullName>
    </submittedName>
</protein>
<dbReference type="Pfam" id="PF13202">
    <property type="entry name" value="EF-hand_5"/>
    <property type="match status" value="3"/>
</dbReference>
<dbReference type="SUPFAM" id="SSF47473">
    <property type="entry name" value="EF-hand"/>
    <property type="match status" value="1"/>
</dbReference>
<accession>A0A7G8Q8A2</accession>
<evidence type="ECO:0000256" key="1">
    <source>
        <dbReference type="SAM" id="SignalP"/>
    </source>
</evidence>
<gene>
    <name evidence="3" type="ORF">H8F01_07840</name>
</gene>
<name>A0A7G8Q8A2_9GAMM</name>
<dbReference type="AlphaFoldDB" id="A0A7G8Q8A2"/>
<dbReference type="GO" id="GO:0005509">
    <property type="term" value="F:calcium ion binding"/>
    <property type="evidence" value="ECO:0007669"/>
    <property type="project" value="InterPro"/>
</dbReference>
<dbReference type="InterPro" id="IPR002048">
    <property type="entry name" value="EF_hand_dom"/>
</dbReference>
<sequence>MIMRRPIRSVMLAGLWCMPMLAWAQATPAEYLHEFDTDGDGRVSEAEYVAHLSEGFHRLDLNGDGILEADELPGGHGKPITLKQYQDNLRRQFHKLDRNHDGYLDARELTQPPQG</sequence>
<evidence type="ECO:0000313" key="4">
    <source>
        <dbReference type="Proteomes" id="UP000515873"/>
    </source>
</evidence>
<reference evidence="3 4" key="1">
    <citation type="submission" date="2020-08" db="EMBL/GenBank/DDBJ databases">
        <title>Dyella sp. G9 isolated from forest soil.</title>
        <authorList>
            <person name="Fu J."/>
            <person name="Qiu L."/>
        </authorList>
    </citation>
    <scope>NUCLEOTIDE SEQUENCE [LARGE SCALE GENOMIC DNA]</scope>
    <source>
        <strain evidence="3 4">G9</strain>
    </source>
</reference>
<keyword evidence="4" id="KW-1185">Reference proteome</keyword>
<dbReference type="Gene3D" id="1.10.238.10">
    <property type="entry name" value="EF-hand"/>
    <property type="match status" value="1"/>
</dbReference>
<evidence type="ECO:0000259" key="2">
    <source>
        <dbReference type="PROSITE" id="PS50222"/>
    </source>
</evidence>
<dbReference type="EMBL" id="CP060412">
    <property type="protein sequence ID" value="QNK03010.1"/>
    <property type="molecule type" value="Genomic_DNA"/>
</dbReference>
<feature type="signal peptide" evidence="1">
    <location>
        <begin position="1"/>
        <end position="24"/>
    </location>
</feature>
<keyword evidence="1" id="KW-0732">Signal</keyword>
<dbReference type="RefSeq" id="WP_187058437.1">
    <property type="nucleotide sequence ID" value="NZ_CP060412.1"/>
</dbReference>
<proteinExistence type="predicted"/>
<dbReference type="InterPro" id="IPR011992">
    <property type="entry name" value="EF-hand-dom_pair"/>
</dbReference>
<evidence type="ECO:0000313" key="3">
    <source>
        <dbReference type="EMBL" id="QNK03010.1"/>
    </source>
</evidence>